<organism evidence="1">
    <name type="scientific">Homo sapiens</name>
    <name type="common">Human</name>
    <dbReference type="NCBI Taxonomy" id="9606"/>
    <lineage>
        <taxon>Eukaryota</taxon>
        <taxon>Metazoa</taxon>
        <taxon>Chordata</taxon>
        <taxon>Craniata</taxon>
        <taxon>Vertebrata</taxon>
        <taxon>Euteleostomi</taxon>
        <taxon>Mammalia</taxon>
        <taxon>Eutheria</taxon>
        <taxon>Euarchontoglires</taxon>
        <taxon>Primates</taxon>
        <taxon>Haplorrhini</taxon>
        <taxon>Catarrhini</taxon>
        <taxon>Hominidae</taxon>
        <taxon>Homo</taxon>
    </lineage>
</organism>
<proteinExistence type="evidence at transcript level"/>
<reference evidence="1" key="1">
    <citation type="journal article" date="2004" name="Nat. Genet.">
        <title>Complete sequencing and characterization of 21,243 full-length human cDNAs.</title>
        <authorList>
            <person name="Ota T."/>
            <person name="Suzuki Y."/>
            <person name="Nishikawa T."/>
            <person name="Otsuki T."/>
            <person name="Sugiyama T."/>
            <person name="Irie R."/>
            <person name="Wakamatsu A."/>
            <person name="Hayashi K."/>
            <person name="Sato H."/>
            <person name="Nagai K."/>
            <person name="Kimura K."/>
            <person name="Makita H."/>
            <person name="Sekine M."/>
            <person name="Obayashi M."/>
            <person name="Nishi T."/>
            <person name="Shibahara T."/>
            <person name="Tanaka T."/>
            <person name="Ishii S."/>
            <person name="Yamamoto J."/>
            <person name="Saito K."/>
            <person name="Kawai Y."/>
            <person name="Isono Y."/>
            <person name="Nakamura Y."/>
            <person name="Nagahari K."/>
            <person name="Murakami K."/>
            <person name="Yasuda T."/>
            <person name="Iwayanagi T."/>
            <person name="Wagatsuma M."/>
            <person name="Shiratori A."/>
            <person name="Sudo H."/>
            <person name="Hosoiri T."/>
            <person name="Kaku Y."/>
            <person name="Kodaira H."/>
            <person name="Kondo H."/>
            <person name="Sugawara M."/>
            <person name="Takahashi M."/>
            <person name="Kanda K."/>
            <person name="Yokoi T."/>
            <person name="Furuya T."/>
            <person name="Kikkawa E."/>
            <person name="Omura Y."/>
            <person name="Abe K."/>
            <person name="Kamihara K."/>
            <person name="Katsuta N."/>
            <person name="Sato K."/>
            <person name="Tanikawa M."/>
            <person name="Yamazaki M."/>
            <person name="Ninomiya K."/>
            <person name="Ishibashi T."/>
            <person name="Yamashita H."/>
            <person name="Murakawa K."/>
            <person name="Fujimori K."/>
            <person name="Tanai H."/>
            <person name="Kimata M."/>
            <person name="Watanabe M."/>
            <person name="Hiraoka S."/>
            <person name="Chiba Y."/>
            <person name="Ishida S."/>
            <person name="Ono Y."/>
            <person name="Takiguchi S."/>
            <person name="Watanabe S."/>
            <person name="Yosida M."/>
            <person name="Hotuta T."/>
            <person name="Kusano J."/>
            <person name="Kanehori K."/>
            <person name="Takahashi-Fujii A."/>
            <person name="Hara H."/>
            <person name="Tanase T."/>
            <person name="Nomura Y."/>
            <person name="Togiya S."/>
            <person name="Komai F."/>
            <person name="Hara R."/>
            <person name="Takeuchi K."/>
            <person name="Arita M."/>
            <person name="Imose N."/>
            <person name="Musashino K."/>
            <person name="Yuuki H."/>
            <person name="Oshima A."/>
            <person name="Sasaki N."/>
            <person name="Aotsuka S."/>
            <person name="Yoshikawa Y."/>
            <person name="Matsunawa H."/>
            <person name="Ichihara T."/>
            <person name="Shiohata N."/>
            <person name="Sano S."/>
            <person name="Moriya S."/>
            <person name="Momiyama H."/>
            <person name="Satoh N."/>
            <person name="Takami S."/>
            <person name="Terashima Y."/>
            <person name="Suzuki O."/>
            <person name="Nakagawa S."/>
            <person name="Senoh A."/>
            <person name="Mizoguchi H."/>
            <person name="Goto Y."/>
            <person name="Shimizu F."/>
            <person name="Wakebe H."/>
            <person name="Hishigaki H."/>
            <person name="Watanabe T."/>
            <person name="Sugiyama A."/>
            <person name="Takemoto M."/>
            <person name="Kawakami B."/>
            <person name="Yamazaki M."/>
            <person name="Watanabe K."/>
            <person name="Kumagai A."/>
            <person name="Itakura S."/>
            <person name="Fukuzumi Y."/>
            <person name="Fujimori Y."/>
            <person name="Komiyama M."/>
            <person name="Tashiro H."/>
            <person name="Tanigami A."/>
            <person name="Fujiwara T."/>
            <person name="Ono T."/>
            <person name="Yamada K."/>
            <person name="Fujii Y."/>
            <person name="Ozaki K."/>
            <person name="Hirao M."/>
            <person name="Ohmori Y."/>
            <person name="Kawabata A."/>
            <person name="Hikiji T."/>
            <person name="Kobatake N."/>
            <person name="Inagaki H."/>
            <person name="Ikema Y."/>
            <person name="Okamoto S."/>
            <person name="Okitani R."/>
            <person name="Kawakami T."/>
            <person name="Noguchi S."/>
            <person name="Itoh T."/>
            <person name="Shigeta K."/>
            <person name="Senba T."/>
            <person name="Matsumura K."/>
            <person name="Nakajima Y."/>
            <person name="Mizuno T."/>
            <person name="Morinaga M."/>
            <person name="Sasaki M."/>
            <person name="Togashi T."/>
            <person name="Oyama M."/>
            <person name="Hata H."/>
            <person name="Watanabe M."/>
            <person name="Komatsu T."/>
            <person name="Mizushima-Sugano J."/>
            <person name="Satoh T."/>
            <person name="Shirai Y."/>
            <person name="Takahashi Y."/>
            <person name="Nakagawa K."/>
            <person name="Okumura K."/>
            <person name="Nagase T."/>
            <person name="Nomura N."/>
            <person name="Kikuchi H."/>
            <person name="Masuho Y."/>
            <person name="Yamashita R."/>
            <person name="Nakai K."/>
            <person name="Yada T."/>
            <person name="Nakamura Y."/>
            <person name="Ohara O."/>
            <person name="Isogai T."/>
            <person name="Sugano S."/>
        </authorList>
    </citation>
    <scope>NUCLEOTIDE SEQUENCE</scope>
    <source>
        <tissue evidence="1">Testis</tissue>
    </source>
</reference>
<dbReference type="AlphaFoldDB" id="Q8N811"/>
<name>Q8N811_HUMAN</name>
<accession>Q8N811</accession>
<dbReference type="PhylomeDB" id="Q8N811"/>
<dbReference type="EMBL" id="AK097463">
    <property type="protein sequence ID" value="BAC05064.1"/>
    <property type="molecule type" value="mRNA"/>
</dbReference>
<sequence length="209" mass="23039">MLSSQLCCVHSLPPTANPAALCSLAQQMFTNIRSPCSGPQGSPGLPRRTHIHLWPHSAHMYFLVTSSLLPFPLIQPGCSRTRFKTLCSLRHTSAPTEEGHGPVRRPCGMHCLSHLPHPRGRPQGHPTHMRPALQQALLSHPSLLLPWRSSPDSAVQVGPSMILRRIPMAGHLCFPHWPQLLDSRDCCTYTCINTPVLNSHMVQEGVCGQ</sequence>
<protein>
    <submittedName>
        <fullName evidence="1">cDNA FLJ40144 fis, clone TESTI2013012</fullName>
    </submittedName>
</protein>
<evidence type="ECO:0000313" key="1">
    <source>
        <dbReference type="EMBL" id="BAC05064.1"/>
    </source>
</evidence>